<feature type="transmembrane region" description="Helical" evidence="1">
    <location>
        <begin position="308"/>
        <end position="326"/>
    </location>
</feature>
<feature type="domain" description="GP-PDE" evidence="2">
    <location>
        <begin position="338"/>
        <end position="567"/>
    </location>
</feature>
<dbReference type="GO" id="GO:0008081">
    <property type="term" value="F:phosphoric diester hydrolase activity"/>
    <property type="evidence" value="ECO:0007669"/>
    <property type="project" value="InterPro"/>
</dbReference>
<dbReference type="AlphaFoldDB" id="A0AAP5WAS8"/>
<reference evidence="4 5" key="1">
    <citation type="submission" date="2016-05" db="EMBL/GenBank/DDBJ databases">
        <title>Draft genome sequence of Pediococcus parvulus 2.6, a probiotic beta-glucan producer strain.</title>
        <authorList>
            <person name="Mohedano M.L."/>
            <person name="Perez-Ramos A."/>
            <person name="Duenas M.T."/>
            <person name="Lamontanara A."/>
            <person name="Orru L."/>
            <person name="Spano G."/>
            <person name="Capozzi V."/>
            <person name="Lopez P."/>
        </authorList>
    </citation>
    <scope>NUCLEOTIDE SEQUENCE [LARGE SCALE GENOMIC DNA]</scope>
    <source>
        <strain evidence="4 5">2.6</strain>
    </source>
</reference>
<name>A0AAP5WAS8_9LACO</name>
<dbReference type="CDD" id="cd08579">
    <property type="entry name" value="GDPD_memb_like"/>
    <property type="match status" value="1"/>
</dbReference>
<dbReference type="Proteomes" id="UP000077280">
    <property type="component" value="Unassembled WGS sequence"/>
</dbReference>
<gene>
    <name evidence="4" type="ORF">A7K95_01400</name>
    <name evidence="3" type="ORF">GA842_00920</name>
</gene>
<feature type="transmembrane region" description="Helical" evidence="1">
    <location>
        <begin position="157"/>
        <end position="184"/>
    </location>
</feature>
<dbReference type="SUPFAM" id="SSF51695">
    <property type="entry name" value="PLC-like phosphodiesterases"/>
    <property type="match status" value="1"/>
</dbReference>
<dbReference type="PANTHER" id="PTHR46211:SF8">
    <property type="entry name" value="PHOSPHODIESTERASE"/>
    <property type="match status" value="1"/>
</dbReference>
<dbReference type="RefSeq" id="WP_068808085.1">
    <property type="nucleotide sequence ID" value="NZ_CP158977.1"/>
</dbReference>
<dbReference type="Pfam" id="PF10110">
    <property type="entry name" value="GPDPase_memb"/>
    <property type="match status" value="1"/>
</dbReference>
<feature type="transmembrane region" description="Helical" evidence="1">
    <location>
        <begin position="60"/>
        <end position="81"/>
    </location>
</feature>
<dbReference type="PANTHER" id="PTHR46211">
    <property type="entry name" value="GLYCEROPHOSPHORYL DIESTER PHOSPHODIESTERASE"/>
    <property type="match status" value="1"/>
</dbReference>
<evidence type="ECO:0000313" key="3">
    <source>
        <dbReference type="EMBL" id="MDV7693458.1"/>
    </source>
</evidence>
<feature type="transmembrane region" description="Helical" evidence="1">
    <location>
        <begin position="26"/>
        <end position="48"/>
    </location>
</feature>
<feature type="transmembrane region" description="Helical" evidence="1">
    <location>
        <begin position="245"/>
        <end position="270"/>
    </location>
</feature>
<dbReference type="Proteomes" id="UP001275867">
    <property type="component" value="Unassembled WGS sequence"/>
</dbReference>
<accession>A0AAP5WAS8</accession>
<evidence type="ECO:0000259" key="2">
    <source>
        <dbReference type="PROSITE" id="PS51704"/>
    </source>
</evidence>
<organism evidence="3 6">
    <name type="scientific">Pediococcus parvulus</name>
    <dbReference type="NCBI Taxonomy" id="54062"/>
    <lineage>
        <taxon>Bacteria</taxon>
        <taxon>Bacillati</taxon>
        <taxon>Bacillota</taxon>
        <taxon>Bacilli</taxon>
        <taxon>Lactobacillales</taxon>
        <taxon>Lactobacillaceae</taxon>
        <taxon>Pediococcus</taxon>
    </lineage>
</organism>
<evidence type="ECO:0000313" key="5">
    <source>
        <dbReference type="Proteomes" id="UP000077280"/>
    </source>
</evidence>
<evidence type="ECO:0000256" key="1">
    <source>
        <dbReference type="SAM" id="Phobius"/>
    </source>
</evidence>
<dbReference type="InterPro" id="IPR018476">
    <property type="entry name" value="GlyceroP-diester-Pdiesterase_M"/>
</dbReference>
<reference evidence="3" key="2">
    <citation type="submission" date="2019-10" db="EMBL/GenBank/DDBJ databases">
        <title>Malate fermentation in French cider.</title>
        <authorList>
            <person name="Cousin F.J."/>
            <person name="Medina Fernandez S."/>
            <person name="Misery B."/>
            <person name="Laplace J.-M."/>
            <person name="Cretenet M."/>
        </authorList>
    </citation>
    <scope>NUCLEOTIDE SEQUENCE</scope>
    <source>
        <strain evidence="3">UCMA15901</strain>
    </source>
</reference>
<protein>
    <recommendedName>
        <fullName evidence="2">GP-PDE domain-containing protein</fullName>
    </recommendedName>
</protein>
<dbReference type="PROSITE" id="PS51704">
    <property type="entry name" value="GP_PDE"/>
    <property type="match status" value="1"/>
</dbReference>
<comment type="caution">
    <text evidence="3">The sequence shown here is derived from an EMBL/GenBank/DDBJ whole genome shotgun (WGS) entry which is preliminary data.</text>
</comment>
<keyword evidence="1" id="KW-0812">Transmembrane</keyword>
<dbReference type="EMBL" id="LXND01000083">
    <property type="protein sequence ID" value="OAD63212.1"/>
    <property type="molecule type" value="Genomic_DNA"/>
</dbReference>
<sequence length="588" mass="67902">MKRFIFRDFYQLKNLINYMIKSDENLYYASLTLLVGVVTSILLEHALFLSENPLLIPLKFIFAVLIIWGMFVGLMAASLMISGFQQRKPVNFDHLKDLLQKLFERNWIISIAYFFFYVVITIPLGGFGFATVILAHIPTSVSIQNFVFANRWTVAPVFILLYLIFCYIALRMLLALPAMISYQCSLTEGIRLSWRLTKGQTGKMLIQILIIVVRVSVPFLLIGSLILGGIFAWNSWMHSDLPSTILMVLAITFIELLFVGWFLVFMTGFLSRLGEWVRVVNMPLAKTSVFKTRGLNYHQWNLKQIKKIGIALLGLLFLSTPTYAFFSIRMNENHSTDVLVISHRGVSDHNGVQNTIMALRKTAKLKPDYVEMDIRETKDHQFVVMHDSNLYHLGRKNRSVSDLTLKELTHLTIRENGYQTKISSFSDYLKTAHQLKQPLIVEIKASKNDTANLVTLFNKKYGHSLETHHDMVHSLNATFMTQLKKQRPNLVTGIITPFNIARMPKNSTDFYSLEFHTLNRQFIQQAWAQHKKVYAWPVDGIEPMKRMLALRVDGMITNHVQRLQKVIRERNAADLSRYEVINNLIELW</sequence>
<dbReference type="EMBL" id="WERX01000002">
    <property type="protein sequence ID" value="MDV7693458.1"/>
    <property type="molecule type" value="Genomic_DNA"/>
</dbReference>
<keyword evidence="1" id="KW-0472">Membrane</keyword>
<keyword evidence="5" id="KW-1185">Reference proteome</keyword>
<feature type="transmembrane region" description="Helical" evidence="1">
    <location>
        <begin position="205"/>
        <end position="233"/>
    </location>
</feature>
<dbReference type="Pfam" id="PF03009">
    <property type="entry name" value="GDPD"/>
    <property type="match status" value="1"/>
</dbReference>
<dbReference type="InterPro" id="IPR017946">
    <property type="entry name" value="PLC-like_Pdiesterase_TIM-brl"/>
</dbReference>
<evidence type="ECO:0000313" key="6">
    <source>
        <dbReference type="Proteomes" id="UP001275867"/>
    </source>
</evidence>
<feature type="transmembrane region" description="Helical" evidence="1">
    <location>
        <begin position="111"/>
        <end position="137"/>
    </location>
</feature>
<proteinExistence type="predicted"/>
<dbReference type="GO" id="GO:0006629">
    <property type="term" value="P:lipid metabolic process"/>
    <property type="evidence" value="ECO:0007669"/>
    <property type="project" value="InterPro"/>
</dbReference>
<evidence type="ECO:0000313" key="4">
    <source>
        <dbReference type="EMBL" id="OAD63212.1"/>
    </source>
</evidence>
<dbReference type="InterPro" id="IPR030395">
    <property type="entry name" value="GP_PDE_dom"/>
</dbReference>
<keyword evidence="1" id="KW-1133">Transmembrane helix</keyword>
<dbReference type="Gene3D" id="3.20.20.190">
    <property type="entry name" value="Phosphatidylinositol (PI) phosphodiesterase"/>
    <property type="match status" value="1"/>
</dbReference>